<keyword evidence="2 3" id="KW-0012">Acyltransferase</keyword>
<accession>A0ABS2QA04</accession>
<evidence type="ECO:0000259" key="4">
    <source>
        <dbReference type="PROSITE" id="PS51733"/>
    </source>
</evidence>
<comment type="similarity">
    <text evidence="3">Belongs to the octanoyltransferase LipL family.</text>
</comment>
<dbReference type="CDD" id="cd16443">
    <property type="entry name" value="LplA"/>
    <property type="match status" value="1"/>
</dbReference>
<keyword evidence="6" id="KW-1185">Reference proteome</keyword>
<dbReference type="EC" id="2.3.1.204" evidence="3"/>
<feature type="site" description="Lowers pKa of active site Cys" evidence="3">
    <location>
        <position position="158"/>
    </location>
</feature>
<comment type="function">
    <text evidence="3">Catalyzes the amidotransfer (transamidation) of the octanoyl moiety from octanoyl-GcvH to the lipoyl domain of the E2 subunit of lipoate-dependent enzymes.</text>
</comment>
<dbReference type="HAMAP" id="MF_02119">
    <property type="entry name" value="LipL"/>
    <property type="match status" value="1"/>
</dbReference>
<dbReference type="InterPro" id="IPR004143">
    <property type="entry name" value="BPL_LPL_catalytic"/>
</dbReference>
<dbReference type="InterPro" id="IPR024897">
    <property type="entry name" value="LipL"/>
</dbReference>
<comment type="pathway">
    <text evidence="3">Protein modification; protein lipoylation via endogenous pathway; protein N(6)-(lipoyl)lysine from octanoyl-[acyl-carrier-protein].</text>
</comment>
<evidence type="ECO:0000256" key="2">
    <source>
        <dbReference type="ARBA" id="ARBA00023315"/>
    </source>
</evidence>
<dbReference type="PANTHER" id="PTHR43679:SF2">
    <property type="entry name" value="OCTANOYL-[GCVH]:PROTEIN N-OCTANOYLTRANSFERASE"/>
    <property type="match status" value="1"/>
</dbReference>
<dbReference type="PANTHER" id="PTHR43679">
    <property type="entry name" value="OCTANOYLTRANSFERASE LIPM-RELATED"/>
    <property type="match status" value="1"/>
</dbReference>
<evidence type="ECO:0000313" key="5">
    <source>
        <dbReference type="EMBL" id="MBM7658486.1"/>
    </source>
</evidence>
<feature type="domain" description="BPL/LPL catalytic" evidence="4">
    <location>
        <begin position="41"/>
        <end position="226"/>
    </location>
</feature>
<evidence type="ECO:0000256" key="3">
    <source>
        <dbReference type="HAMAP-Rule" id="MF_02119"/>
    </source>
</evidence>
<dbReference type="InterPro" id="IPR045864">
    <property type="entry name" value="aa-tRNA-synth_II/BPL/LPL"/>
</dbReference>
<feature type="active site" description="Acyl-thioester intermediate" evidence="3">
    <location>
        <position position="146"/>
    </location>
</feature>
<dbReference type="InterPro" id="IPR050664">
    <property type="entry name" value="Octanoyltrans_LipM/LipL"/>
</dbReference>
<comment type="miscellaneous">
    <text evidence="3">The reaction proceeds via a thioester-linked acyl-enzyme intermediate.</text>
</comment>
<dbReference type="Proteomes" id="UP000823201">
    <property type="component" value="Unassembled WGS sequence"/>
</dbReference>
<evidence type="ECO:0000313" key="6">
    <source>
        <dbReference type="Proteomes" id="UP000823201"/>
    </source>
</evidence>
<evidence type="ECO:0000256" key="1">
    <source>
        <dbReference type="ARBA" id="ARBA00022679"/>
    </source>
</evidence>
<organism evidence="5 6">
    <name type="scientific">Sporolactobacillus spathodeae</name>
    <dbReference type="NCBI Taxonomy" id="1465502"/>
    <lineage>
        <taxon>Bacteria</taxon>
        <taxon>Bacillati</taxon>
        <taxon>Bacillota</taxon>
        <taxon>Bacilli</taxon>
        <taxon>Bacillales</taxon>
        <taxon>Sporolactobacillaceae</taxon>
        <taxon>Sporolactobacillus</taxon>
    </lineage>
</organism>
<dbReference type="Pfam" id="PF21948">
    <property type="entry name" value="LplA-B_cat"/>
    <property type="match status" value="1"/>
</dbReference>
<protein>
    <recommendedName>
        <fullName evidence="3">Octanoyl-[GcvH]:protein N-octanoyltransferase</fullName>
        <ecNumber evidence="3">2.3.1.204</ecNumber>
    </recommendedName>
    <alternativeName>
        <fullName evidence="3">Octanoyl-[GcvH]:E2 amidotransferase</fullName>
    </alternativeName>
</protein>
<proteinExistence type="inferred from homology"/>
<dbReference type="EMBL" id="JAFBEV010000018">
    <property type="protein sequence ID" value="MBM7658486.1"/>
    <property type="molecule type" value="Genomic_DNA"/>
</dbReference>
<comment type="caution">
    <text evidence="5">The sequence shown here is derived from an EMBL/GenBank/DDBJ whole genome shotgun (WGS) entry which is preliminary data.</text>
</comment>
<dbReference type="GO" id="GO:0016746">
    <property type="term" value="F:acyltransferase activity"/>
    <property type="evidence" value="ECO:0007669"/>
    <property type="project" value="UniProtKB-KW"/>
</dbReference>
<keyword evidence="1 3" id="KW-0808">Transferase</keyword>
<gene>
    <name evidence="3" type="primary">lipL</name>
    <name evidence="5" type="ORF">JOC27_001939</name>
</gene>
<dbReference type="SUPFAM" id="SSF55681">
    <property type="entry name" value="Class II aaRS and biotin synthetases"/>
    <property type="match status" value="1"/>
</dbReference>
<reference evidence="5 6" key="1">
    <citation type="submission" date="2021-01" db="EMBL/GenBank/DDBJ databases">
        <title>Genomic Encyclopedia of Type Strains, Phase IV (KMG-IV): sequencing the most valuable type-strain genomes for metagenomic binning, comparative biology and taxonomic classification.</title>
        <authorList>
            <person name="Goeker M."/>
        </authorList>
    </citation>
    <scope>NUCLEOTIDE SEQUENCE [LARGE SCALE GENOMIC DNA]</scope>
    <source>
        <strain evidence="5 6">DSM 100968</strain>
    </source>
</reference>
<dbReference type="Gene3D" id="3.30.930.10">
    <property type="entry name" value="Bira Bifunctional Protein, Domain 2"/>
    <property type="match status" value="1"/>
</dbReference>
<dbReference type="RefSeq" id="WP_205007048.1">
    <property type="nucleotide sequence ID" value="NZ_CBCRXA010000017.1"/>
</dbReference>
<dbReference type="PROSITE" id="PS51733">
    <property type="entry name" value="BPL_LPL_CATALYTIC"/>
    <property type="match status" value="1"/>
</dbReference>
<name>A0ABS2QA04_9BACL</name>
<sequence>MRVLLEQPVWRVIDQSSFGPSFDGKQSFAIDDALCASCGSGLAPATARLWVHDQTIMLGIQDTRLPHLADGLRVLQNAGYRFVARNSGGLAVVLDRNVLNLSLVFSEKDRALSIDETYQAMADLIEELLSPYHLQPQTGEITHSYCPGRYDLSCDGRKFAGISQRRVKKGIAVQIYLCVAGSGSARAELIRAFYQAGLQGERTPFVYPDIFPESMASLEELSGLKLTVAEISAALLRILRTHGRLSAESLTQEETQLFGYYYERMIRRNEKAFNSLGE</sequence>
<comment type="catalytic activity">
    <reaction evidence="3">
        <text>N(6)-octanoyl-L-lysyl-[glycine-cleavage complex H protein] + L-lysyl-[lipoyl-carrier protein] = N(6)-octanoyl-L-lysyl-[lipoyl-carrier protein] + L-lysyl-[glycine-cleavage complex H protein]</text>
        <dbReference type="Rhea" id="RHEA:20213"/>
        <dbReference type="Rhea" id="RHEA-COMP:10500"/>
        <dbReference type="Rhea" id="RHEA-COMP:10501"/>
        <dbReference type="Rhea" id="RHEA-COMP:10503"/>
        <dbReference type="Rhea" id="RHEA-COMP:10504"/>
        <dbReference type="ChEBI" id="CHEBI:29969"/>
        <dbReference type="ChEBI" id="CHEBI:78809"/>
        <dbReference type="EC" id="2.3.1.204"/>
    </reaction>
</comment>